<dbReference type="SUPFAM" id="SSF46785">
    <property type="entry name" value="Winged helix' DNA-binding domain"/>
    <property type="match status" value="1"/>
</dbReference>
<evidence type="ECO:0000313" key="7">
    <source>
        <dbReference type="Proteomes" id="UP000308037"/>
    </source>
</evidence>
<dbReference type="GO" id="GO:0003700">
    <property type="term" value="F:DNA-binding transcription factor activity"/>
    <property type="evidence" value="ECO:0007669"/>
    <property type="project" value="TreeGrafter"/>
</dbReference>
<evidence type="ECO:0000256" key="2">
    <source>
        <dbReference type="ARBA" id="ARBA00023125"/>
    </source>
</evidence>
<dbReference type="EMBL" id="QKNX01000004">
    <property type="protein sequence ID" value="TKR25183.1"/>
    <property type="molecule type" value="Genomic_DNA"/>
</dbReference>
<dbReference type="GO" id="GO:0045892">
    <property type="term" value="P:negative regulation of DNA-templated transcription"/>
    <property type="evidence" value="ECO:0007669"/>
    <property type="project" value="TreeGrafter"/>
</dbReference>
<dbReference type="Gene3D" id="3.30.450.40">
    <property type="match status" value="1"/>
</dbReference>
<dbReference type="Proteomes" id="UP000308037">
    <property type="component" value="Unassembled WGS sequence"/>
</dbReference>
<dbReference type="SUPFAM" id="SSF55781">
    <property type="entry name" value="GAF domain-like"/>
    <property type="match status" value="1"/>
</dbReference>
<dbReference type="InterPro" id="IPR036388">
    <property type="entry name" value="WH-like_DNA-bd_sf"/>
</dbReference>
<sequence length="261" mass="29081">MSGDPEGRKLKTLENSLEIVEFVKESGGVRMDDVIEQFDMAKSTAYGYLFTLEKSGLLVKHGPEYVLGLQLLHLGECAKSRNKYYPLARKYVFQIADELGEGADFTVQEQGKLFTIYNDVESIEDPNFQVGRRFDLHNSAGGKAVLAELPRYRVNEIIDRWGLPASTSSTITDRETLLNEINKVREQGFGITDEELVKGMRSVGVAITYPDGSVFGALGVGGPAYRINDDRLFEQIPNKLLDKKQALEADLRQAHESGTLN</sequence>
<feature type="domain" description="IclR-ED" evidence="5">
    <location>
        <begin position="70"/>
        <end position="253"/>
    </location>
</feature>
<reference evidence="6 7" key="1">
    <citation type="submission" date="2019-04" db="EMBL/GenBank/DDBJ databases">
        <title>Natronomonas sp. F20-122 a newhaloarchaeon isolated from a saline saltern of Isla Bacuta, Huelva, Spain.</title>
        <authorList>
            <person name="Duran-Viseras A."/>
            <person name="Sanchez-Porro C."/>
            <person name="Ventosa A."/>
        </authorList>
    </citation>
    <scope>NUCLEOTIDE SEQUENCE [LARGE SCALE GENOMIC DNA]</scope>
    <source>
        <strain evidence="6 7">F20-122</strain>
    </source>
</reference>
<dbReference type="Pfam" id="PF09339">
    <property type="entry name" value="HTH_IclR"/>
    <property type="match status" value="1"/>
</dbReference>
<organism evidence="6 7">
    <name type="scientific">Natronomonas salsuginis</name>
    <dbReference type="NCBI Taxonomy" id="2217661"/>
    <lineage>
        <taxon>Archaea</taxon>
        <taxon>Methanobacteriati</taxon>
        <taxon>Methanobacteriota</taxon>
        <taxon>Stenosarchaea group</taxon>
        <taxon>Halobacteria</taxon>
        <taxon>Halobacteriales</taxon>
        <taxon>Natronomonadaceae</taxon>
        <taxon>Natronomonas</taxon>
    </lineage>
</organism>
<dbReference type="InterPro" id="IPR050707">
    <property type="entry name" value="HTH_MetabolicPath_Reg"/>
</dbReference>
<evidence type="ECO:0000259" key="4">
    <source>
        <dbReference type="PROSITE" id="PS51077"/>
    </source>
</evidence>
<dbReference type="SMART" id="SM00346">
    <property type="entry name" value="HTH_ICLR"/>
    <property type="match status" value="1"/>
</dbReference>
<comment type="caution">
    <text evidence="6">The sequence shown here is derived from an EMBL/GenBank/DDBJ whole genome shotgun (WGS) entry which is preliminary data.</text>
</comment>
<accession>A0A4V5ZNU2</accession>
<dbReference type="GO" id="GO:0003677">
    <property type="term" value="F:DNA binding"/>
    <property type="evidence" value="ECO:0007669"/>
    <property type="project" value="UniProtKB-KW"/>
</dbReference>
<evidence type="ECO:0000259" key="5">
    <source>
        <dbReference type="PROSITE" id="PS51078"/>
    </source>
</evidence>
<dbReference type="PROSITE" id="PS51077">
    <property type="entry name" value="HTH_ICLR"/>
    <property type="match status" value="1"/>
</dbReference>
<dbReference type="Pfam" id="PF01614">
    <property type="entry name" value="IclR_C"/>
    <property type="match status" value="1"/>
</dbReference>
<protein>
    <submittedName>
        <fullName evidence="6">IclR family transcriptional regulator</fullName>
    </submittedName>
</protein>
<gene>
    <name evidence="6" type="ORF">DM868_10385</name>
</gene>
<evidence type="ECO:0000313" key="6">
    <source>
        <dbReference type="EMBL" id="TKR25183.1"/>
    </source>
</evidence>
<dbReference type="Gene3D" id="1.10.10.10">
    <property type="entry name" value="Winged helix-like DNA-binding domain superfamily/Winged helix DNA-binding domain"/>
    <property type="match status" value="1"/>
</dbReference>
<dbReference type="InterPro" id="IPR036390">
    <property type="entry name" value="WH_DNA-bd_sf"/>
</dbReference>
<dbReference type="InterPro" id="IPR029016">
    <property type="entry name" value="GAF-like_dom_sf"/>
</dbReference>
<keyword evidence="7" id="KW-1185">Reference proteome</keyword>
<dbReference type="OrthoDB" id="14763at2157"/>
<dbReference type="InterPro" id="IPR005471">
    <property type="entry name" value="Tscrpt_reg_IclR_N"/>
</dbReference>
<dbReference type="RefSeq" id="WP_137276823.1">
    <property type="nucleotide sequence ID" value="NZ_QKNX01000004.1"/>
</dbReference>
<dbReference type="InterPro" id="IPR014757">
    <property type="entry name" value="Tscrpt_reg_IclR_C"/>
</dbReference>
<name>A0A4V5ZNU2_9EURY</name>
<proteinExistence type="predicted"/>
<dbReference type="PANTHER" id="PTHR30136:SF35">
    <property type="entry name" value="HTH-TYPE TRANSCRIPTIONAL REGULATOR RV1719"/>
    <property type="match status" value="1"/>
</dbReference>
<evidence type="ECO:0000256" key="3">
    <source>
        <dbReference type="ARBA" id="ARBA00023163"/>
    </source>
</evidence>
<keyword evidence="1" id="KW-0805">Transcription regulation</keyword>
<dbReference type="AlphaFoldDB" id="A0A4V5ZNU2"/>
<keyword evidence="2" id="KW-0238">DNA-binding</keyword>
<dbReference type="PANTHER" id="PTHR30136">
    <property type="entry name" value="HELIX-TURN-HELIX TRANSCRIPTIONAL REGULATOR, ICLR FAMILY"/>
    <property type="match status" value="1"/>
</dbReference>
<evidence type="ECO:0000256" key="1">
    <source>
        <dbReference type="ARBA" id="ARBA00023015"/>
    </source>
</evidence>
<keyword evidence="3" id="KW-0804">Transcription</keyword>
<dbReference type="PROSITE" id="PS51078">
    <property type="entry name" value="ICLR_ED"/>
    <property type="match status" value="1"/>
</dbReference>
<feature type="domain" description="HTH iclR-type" evidence="4">
    <location>
        <begin position="10"/>
        <end position="69"/>
    </location>
</feature>